<feature type="region of interest" description="Disordered" evidence="9">
    <location>
        <begin position="865"/>
        <end position="884"/>
    </location>
</feature>
<keyword evidence="2" id="KW-0813">Transport</keyword>
<keyword evidence="5" id="KW-0406">Ion transport</keyword>
<dbReference type="SUPFAM" id="SSF51206">
    <property type="entry name" value="cAMP-binding domain-like"/>
    <property type="match status" value="1"/>
</dbReference>
<evidence type="ECO:0000313" key="13">
    <source>
        <dbReference type="Proteomes" id="UP000051952"/>
    </source>
</evidence>
<reference evidence="13" key="1">
    <citation type="submission" date="2015-09" db="EMBL/GenBank/DDBJ databases">
        <authorList>
            <consortium name="Pathogen Informatics"/>
        </authorList>
    </citation>
    <scope>NUCLEOTIDE SEQUENCE [LARGE SCALE GENOMIC DNA]</scope>
    <source>
        <strain evidence="13">Lake Konstanz</strain>
    </source>
</reference>
<dbReference type="InterPro" id="IPR014710">
    <property type="entry name" value="RmlC-like_jellyroll"/>
</dbReference>
<feature type="transmembrane region" description="Helical" evidence="10">
    <location>
        <begin position="407"/>
        <end position="427"/>
    </location>
</feature>
<dbReference type="PROSITE" id="PS00889">
    <property type="entry name" value="CNMP_BINDING_2"/>
    <property type="match status" value="1"/>
</dbReference>
<gene>
    <name evidence="12" type="ORF">BSAL_53050</name>
</gene>
<evidence type="ECO:0000256" key="1">
    <source>
        <dbReference type="ARBA" id="ARBA00004141"/>
    </source>
</evidence>
<keyword evidence="8" id="KW-0407">Ion channel</keyword>
<keyword evidence="4 10" id="KW-1133">Transmembrane helix</keyword>
<keyword evidence="3 10" id="KW-0812">Transmembrane</keyword>
<feature type="compositionally biased region" description="Polar residues" evidence="9">
    <location>
        <begin position="865"/>
        <end position="878"/>
    </location>
</feature>
<dbReference type="CDD" id="cd00038">
    <property type="entry name" value="CAP_ED"/>
    <property type="match status" value="1"/>
</dbReference>
<evidence type="ECO:0000256" key="4">
    <source>
        <dbReference type="ARBA" id="ARBA00022989"/>
    </source>
</evidence>
<sequence>MLLLPSDSSVLPGTPSVVDAEMDHTATSQQHDESTSIAGVRPTSFTAKPAGVVIDVIKIPPDDDAPPVLNPQIAAEPTSPQDDGQGSPPSKGPSPLSRSTKDRVISRIRMALRPIMNAKASVKNSRIARVMSQIPFDAEGRVLADAASKVFLACGLTLPEELRMQASHSQSSMPLTPSINMPRVVVTTSQVKGFLNKMTDELNQMDHLDHIVDIDDEASKTVASSRLVISSRIDSLVRRARALSTTAHQALDIVHYFTILFHFTVVTIFSTTFFDTEPVGVYAALWFVWAVWLVDLAFTKLHGIGRFHSGRNTSFSNAETAGSYIAVAIDLLSILPVDMILYFFCEEAKADGVWPFDSKTPILSTFIVFRTLKLLKPIRILWMFQFSASDLITPSFVTFYFLWAPMLRILCLAVVGVQSIITIMMHLQVELYTTARYDTYVNALVQVISMLSGVGPNVTFERTEGIVFDMLLMAVGVFVQAAVISKLVVTVFRNDVSAMNVEAMRETLNILVHFRVPEDVSSEILSFQLHTLSDDVSGRLSTLETLPISMQREVLLYVKVAAVNTVKLFTKATHDCKMKIAELLVQTVVSPMTDIVSIGDFGREMFLIAHGYATVIIATGMTVAMLSRGDYFGEVALLLPNNIRQATVRALTYCDLWVLDKESFVLILKKFPGLLIAMKDEMLAKGIDPAALKAIADVVRNDDPEDSYLGDSKPATTTAPEIGTVDQRRRTQFSSISPPATFLAKSRAMSGVDLNSPINNAVGTSDFLHFVPLHTEQVFANNIPPPLIGAVFDRSMHLLNASSAQQTLVPRRSMRTRVSDDVPIHVASSNHLFPEVSGTMSASTPLVGGAGWSIPEAPLQSMVSPTHLQQRLSGDHPSSPTPREVALADRVAYLESQLSHLSRDVVRLASKLSS</sequence>
<dbReference type="AlphaFoldDB" id="A0A0S4IIA9"/>
<dbReference type="InterPro" id="IPR000595">
    <property type="entry name" value="cNMP-bd_dom"/>
</dbReference>
<feature type="transmembrane region" description="Helical" evidence="10">
    <location>
        <begin position="466"/>
        <end position="489"/>
    </location>
</feature>
<feature type="region of interest" description="Disordered" evidence="9">
    <location>
        <begin position="64"/>
        <end position="103"/>
    </location>
</feature>
<protein>
    <submittedName>
        <fullName evidence="12">Cation efflux transmembrane transport protein, putative</fullName>
    </submittedName>
</protein>
<dbReference type="PROSITE" id="PS50042">
    <property type="entry name" value="CNMP_BINDING_3"/>
    <property type="match status" value="1"/>
</dbReference>
<evidence type="ECO:0000256" key="10">
    <source>
        <dbReference type="SAM" id="Phobius"/>
    </source>
</evidence>
<feature type="transmembrane region" description="Helical" evidence="10">
    <location>
        <begin position="253"/>
        <end position="274"/>
    </location>
</feature>
<evidence type="ECO:0000313" key="12">
    <source>
        <dbReference type="EMBL" id="CUE71293.1"/>
    </source>
</evidence>
<comment type="subcellular location">
    <subcellularLocation>
        <location evidence="1">Membrane</location>
        <topology evidence="1">Multi-pass membrane protein</topology>
    </subcellularLocation>
</comment>
<evidence type="ECO:0000256" key="6">
    <source>
        <dbReference type="ARBA" id="ARBA00023136"/>
    </source>
</evidence>
<dbReference type="InterPro" id="IPR050866">
    <property type="entry name" value="CNG_cation_channel"/>
</dbReference>
<name>A0A0S4IIA9_BODSA</name>
<evidence type="ECO:0000259" key="11">
    <source>
        <dbReference type="PROSITE" id="PS50042"/>
    </source>
</evidence>
<accession>A0A0S4IIA9</accession>
<dbReference type="OrthoDB" id="2021138at2759"/>
<feature type="domain" description="Cyclic nucleotide-binding" evidence="11">
    <location>
        <begin position="568"/>
        <end position="685"/>
    </location>
</feature>
<dbReference type="GO" id="GO:0044877">
    <property type="term" value="F:protein-containing complex binding"/>
    <property type="evidence" value="ECO:0007669"/>
    <property type="project" value="TreeGrafter"/>
</dbReference>
<dbReference type="Pfam" id="PF00027">
    <property type="entry name" value="cNMP_binding"/>
    <property type="match status" value="1"/>
</dbReference>
<evidence type="ECO:0000256" key="3">
    <source>
        <dbReference type="ARBA" id="ARBA00022692"/>
    </source>
</evidence>
<evidence type="ECO:0000256" key="7">
    <source>
        <dbReference type="ARBA" id="ARBA00023286"/>
    </source>
</evidence>
<feature type="transmembrane region" description="Helical" evidence="10">
    <location>
        <begin position="605"/>
        <end position="626"/>
    </location>
</feature>
<dbReference type="InterPro" id="IPR018488">
    <property type="entry name" value="cNMP-bd_CS"/>
</dbReference>
<dbReference type="PANTHER" id="PTHR45638">
    <property type="entry name" value="CYCLIC NUCLEOTIDE-GATED CATION CHANNEL SUBUNIT A"/>
    <property type="match status" value="1"/>
</dbReference>
<keyword evidence="13" id="KW-1185">Reference proteome</keyword>
<keyword evidence="7" id="KW-1071">Ligand-gated ion channel</keyword>
<dbReference type="PANTHER" id="PTHR45638:SF11">
    <property type="entry name" value="CYCLIC NUCLEOTIDE-GATED CATION CHANNEL SUBUNIT A"/>
    <property type="match status" value="1"/>
</dbReference>
<organism evidence="12 13">
    <name type="scientific">Bodo saltans</name>
    <name type="common">Flagellated protozoan</name>
    <dbReference type="NCBI Taxonomy" id="75058"/>
    <lineage>
        <taxon>Eukaryota</taxon>
        <taxon>Discoba</taxon>
        <taxon>Euglenozoa</taxon>
        <taxon>Kinetoplastea</taxon>
        <taxon>Metakinetoplastina</taxon>
        <taxon>Eubodonida</taxon>
        <taxon>Bodonidae</taxon>
        <taxon>Bodo</taxon>
    </lineage>
</organism>
<dbReference type="Gene3D" id="2.60.120.10">
    <property type="entry name" value="Jelly Rolls"/>
    <property type="match status" value="1"/>
</dbReference>
<dbReference type="PROSITE" id="PS00888">
    <property type="entry name" value="CNMP_BINDING_1"/>
    <property type="match status" value="1"/>
</dbReference>
<dbReference type="SMART" id="SM00100">
    <property type="entry name" value="cNMP"/>
    <property type="match status" value="1"/>
</dbReference>
<evidence type="ECO:0000256" key="2">
    <source>
        <dbReference type="ARBA" id="ARBA00022448"/>
    </source>
</evidence>
<feature type="transmembrane region" description="Helical" evidence="10">
    <location>
        <begin position="281"/>
        <end position="301"/>
    </location>
</feature>
<feature type="compositionally biased region" description="Low complexity" evidence="9">
    <location>
        <begin position="84"/>
        <end position="98"/>
    </location>
</feature>
<feature type="transmembrane region" description="Helical" evidence="10">
    <location>
        <begin position="380"/>
        <end position="401"/>
    </location>
</feature>
<dbReference type="GO" id="GO:0005221">
    <property type="term" value="F:intracellularly cyclic nucleotide-activated monoatomic cation channel activity"/>
    <property type="evidence" value="ECO:0007669"/>
    <property type="project" value="InterPro"/>
</dbReference>
<evidence type="ECO:0000256" key="5">
    <source>
        <dbReference type="ARBA" id="ARBA00023065"/>
    </source>
</evidence>
<dbReference type="Proteomes" id="UP000051952">
    <property type="component" value="Unassembled WGS sequence"/>
</dbReference>
<feature type="transmembrane region" description="Helical" evidence="10">
    <location>
        <begin position="321"/>
        <end position="344"/>
    </location>
</feature>
<dbReference type="VEuPathDB" id="TriTrypDB:BSAL_53050"/>
<dbReference type="InterPro" id="IPR018490">
    <property type="entry name" value="cNMP-bd_dom_sf"/>
</dbReference>
<dbReference type="EMBL" id="CYKH01000105">
    <property type="protein sequence ID" value="CUE71293.1"/>
    <property type="molecule type" value="Genomic_DNA"/>
</dbReference>
<evidence type="ECO:0000256" key="8">
    <source>
        <dbReference type="ARBA" id="ARBA00023303"/>
    </source>
</evidence>
<evidence type="ECO:0000256" key="9">
    <source>
        <dbReference type="SAM" id="MobiDB-lite"/>
    </source>
</evidence>
<dbReference type="GO" id="GO:0016020">
    <property type="term" value="C:membrane"/>
    <property type="evidence" value="ECO:0007669"/>
    <property type="project" value="UniProtKB-SubCell"/>
</dbReference>
<proteinExistence type="predicted"/>
<keyword evidence="6 10" id="KW-0472">Membrane</keyword>
<feature type="region of interest" description="Disordered" evidence="9">
    <location>
        <begin position="22"/>
        <end position="42"/>
    </location>
</feature>